<dbReference type="Pfam" id="PF04939">
    <property type="entry name" value="RRS1"/>
    <property type="match status" value="1"/>
</dbReference>
<evidence type="ECO:0000256" key="6">
    <source>
        <dbReference type="SAM" id="MobiDB-lite"/>
    </source>
</evidence>
<evidence type="ECO:0000256" key="2">
    <source>
        <dbReference type="ARBA" id="ARBA00010077"/>
    </source>
</evidence>
<feature type="region of interest" description="Disordered" evidence="6">
    <location>
        <begin position="243"/>
        <end position="314"/>
    </location>
</feature>
<comment type="similarity">
    <text evidence="2 5">Belongs to the RRS1 family.</text>
</comment>
<gene>
    <name evidence="7" type="ORF">BCR44DRAFT_85300</name>
</gene>
<keyword evidence="8" id="KW-1185">Reference proteome</keyword>
<dbReference type="InterPro" id="IPR007023">
    <property type="entry name" value="Ribosom_reg"/>
</dbReference>
<accession>A0A1Y2HQZ2</accession>
<reference evidence="7 8" key="1">
    <citation type="submission" date="2016-07" db="EMBL/GenBank/DDBJ databases">
        <title>Pervasive Adenine N6-methylation of Active Genes in Fungi.</title>
        <authorList>
            <consortium name="DOE Joint Genome Institute"/>
            <person name="Mondo S.J."/>
            <person name="Dannebaum R.O."/>
            <person name="Kuo R.C."/>
            <person name="Labutti K."/>
            <person name="Haridas S."/>
            <person name="Kuo A."/>
            <person name="Salamov A."/>
            <person name="Ahrendt S.R."/>
            <person name="Lipzen A."/>
            <person name="Sullivan W."/>
            <person name="Andreopoulos W.B."/>
            <person name="Clum A."/>
            <person name="Lindquist E."/>
            <person name="Daum C."/>
            <person name="Ramamoorthy G.K."/>
            <person name="Gryganskyi A."/>
            <person name="Culley D."/>
            <person name="Magnuson J.K."/>
            <person name="James T.Y."/>
            <person name="O'Malley M.A."/>
            <person name="Stajich J.E."/>
            <person name="Spatafora J.W."/>
            <person name="Visel A."/>
            <person name="Grigoriev I.V."/>
        </authorList>
    </citation>
    <scope>NUCLEOTIDE SEQUENCE [LARGE SCALE GENOMIC DNA]</scope>
    <source>
        <strain evidence="7 8">PL171</strain>
    </source>
</reference>
<comment type="caution">
    <text evidence="7">The sequence shown here is derived from an EMBL/GenBank/DDBJ whole genome shotgun (WGS) entry which is preliminary data.</text>
</comment>
<proteinExistence type="inferred from homology"/>
<feature type="compositionally biased region" description="Basic and acidic residues" evidence="6">
    <location>
        <begin position="286"/>
        <end position="306"/>
    </location>
</feature>
<protein>
    <recommendedName>
        <fullName evidence="5">Ribosome biogenesis regulatory protein</fullName>
    </recommendedName>
</protein>
<keyword evidence="4 5" id="KW-0539">Nucleus</keyword>
<evidence type="ECO:0000256" key="5">
    <source>
        <dbReference type="RuleBase" id="RU364132"/>
    </source>
</evidence>
<dbReference type="GO" id="GO:0005634">
    <property type="term" value="C:nucleus"/>
    <property type="evidence" value="ECO:0007669"/>
    <property type="project" value="UniProtKB-SubCell"/>
</dbReference>
<dbReference type="Proteomes" id="UP000193411">
    <property type="component" value="Unassembled WGS sequence"/>
</dbReference>
<dbReference type="STRING" id="765915.A0A1Y2HQZ2"/>
<name>A0A1Y2HQZ2_9FUNG</name>
<keyword evidence="3 5" id="KW-0690">Ribosome biogenesis</keyword>
<evidence type="ECO:0000313" key="8">
    <source>
        <dbReference type="Proteomes" id="UP000193411"/>
    </source>
</evidence>
<comment type="subcellular location">
    <subcellularLocation>
        <location evidence="1 5">Nucleus</location>
    </subcellularLocation>
</comment>
<dbReference type="EMBL" id="MCFL01000014">
    <property type="protein sequence ID" value="ORZ36990.1"/>
    <property type="molecule type" value="Genomic_DNA"/>
</dbReference>
<evidence type="ECO:0000256" key="1">
    <source>
        <dbReference type="ARBA" id="ARBA00004123"/>
    </source>
</evidence>
<evidence type="ECO:0000256" key="3">
    <source>
        <dbReference type="ARBA" id="ARBA00022517"/>
    </source>
</evidence>
<evidence type="ECO:0000313" key="7">
    <source>
        <dbReference type="EMBL" id="ORZ36990.1"/>
    </source>
</evidence>
<feature type="region of interest" description="Disordered" evidence="6">
    <location>
        <begin position="176"/>
        <end position="202"/>
    </location>
</feature>
<dbReference type="GO" id="GO:0042254">
    <property type="term" value="P:ribosome biogenesis"/>
    <property type="evidence" value="ECO:0007669"/>
    <property type="project" value="UniProtKB-KW"/>
</dbReference>
<dbReference type="AlphaFoldDB" id="A0A1Y2HQZ2"/>
<feature type="compositionally biased region" description="Basic and acidic residues" evidence="6">
    <location>
        <begin position="193"/>
        <end position="202"/>
    </location>
</feature>
<comment type="function">
    <text evidence="5">Involved in ribosomal large subunit assembly.</text>
</comment>
<dbReference type="OrthoDB" id="28455at2759"/>
<evidence type="ECO:0000256" key="4">
    <source>
        <dbReference type="ARBA" id="ARBA00023242"/>
    </source>
</evidence>
<organism evidence="7 8">
    <name type="scientific">Catenaria anguillulae PL171</name>
    <dbReference type="NCBI Taxonomy" id="765915"/>
    <lineage>
        <taxon>Eukaryota</taxon>
        <taxon>Fungi</taxon>
        <taxon>Fungi incertae sedis</taxon>
        <taxon>Blastocladiomycota</taxon>
        <taxon>Blastocladiomycetes</taxon>
        <taxon>Blastocladiales</taxon>
        <taxon>Catenariaceae</taxon>
        <taxon>Catenaria</taxon>
    </lineage>
</organism>
<sequence length="314" mass="35594">MDATQQIEQAKSKFKPVTVDRLAPPTLDLGHLAIFDPNALQESHKPRSDDLERYLTSISRDSAQLLYNAIFALDTSADADGVFVDLPLPITQVPREKPLPKEKAQTRWEKFAKEKGIQKRKKSRMEYDEATGEYRPRWGYGSAKNDAANDWLIPVPKNADPYQDMYEQKREEKKERIEKNKKQQIRNAAEAAAVERGEDPRVARKRELEAKLRMSKKATASAGVFDRKLDGDIKLKGIKRQFAPTVGDGSVERDSASNVATRVLKKQDEKTSGSIKVQKATGMLQRADERKNRDRKRAAGDDDRKGGGKKRKFK</sequence>